<proteinExistence type="predicted"/>
<dbReference type="PANTHER" id="PTHR41309:SF2">
    <property type="entry name" value="MEMBRANE PROTEIN"/>
    <property type="match status" value="1"/>
</dbReference>
<feature type="transmembrane region" description="Helical" evidence="1">
    <location>
        <begin position="176"/>
        <end position="199"/>
    </location>
</feature>
<organism evidence="2 3">
    <name type="scientific">Candidatus Faecalibacterium intestinavium</name>
    <dbReference type="NCBI Taxonomy" id="2838580"/>
    <lineage>
        <taxon>Bacteria</taxon>
        <taxon>Bacillati</taxon>
        <taxon>Bacillota</taxon>
        <taxon>Clostridia</taxon>
        <taxon>Eubacteriales</taxon>
        <taxon>Oscillospiraceae</taxon>
        <taxon>Faecalibacterium</taxon>
    </lineage>
</organism>
<dbReference type="AlphaFoldDB" id="A0A9E2NQZ2"/>
<feature type="transmembrane region" description="Helical" evidence="1">
    <location>
        <begin position="84"/>
        <end position="107"/>
    </location>
</feature>
<gene>
    <name evidence="2" type="ORF">H9864_06955</name>
</gene>
<keyword evidence="1" id="KW-1133">Transmembrane helix</keyword>
<reference evidence="2" key="1">
    <citation type="journal article" date="2021" name="PeerJ">
        <title>Extensive microbial diversity within the chicken gut microbiome revealed by metagenomics and culture.</title>
        <authorList>
            <person name="Gilroy R."/>
            <person name="Ravi A."/>
            <person name="Getino M."/>
            <person name="Pursley I."/>
            <person name="Horton D.L."/>
            <person name="Alikhan N.F."/>
            <person name="Baker D."/>
            <person name="Gharbi K."/>
            <person name="Hall N."/>
            <person name="Watson M."/>
            <person name="Adriaenssens E.M."/>
            <person name="Foster-Nyarko E."/>
            <person name="Jarju S."/>
            <person name="Secka A."/>
            <person name="Antonio M."/>
            <person name="Oren A."/>
            <person name="Chaudhuri R.R."/>
            <person name="La Ragione R."/>
            <person name="Hildebrand F."/>
            <person name="Pallen M.J."/>
        </authorList>
    </citation>
    <scope>NUCLEOTIDE SEQUENCE</scope>
    <source>
        <strain evidence="2">742</strain>
    </source>
</reference>
<evidence type="ECO:0000313" key="3">
    <source>
        <dbReference type="Proteomes" id="UP000824178"/>
    </source>
</evidence>
<dbReference type="Pfam" id="PF13346">
    <property type="entry name" value="ABC2_membrane_5"/>
    <property type="match status" value="1"/>
</dbReference>
<feature type="transmembrane region" description="Helical" evidence="1">
    <location>
        <begin position="39"/>
        <end position="58"/>
    </location>
</feature>
<reference evidence="2" key="2">
    <citation type="submission" date="2021-04" db="EMBL/GenBank/DDBJ databases">
        <authorList>
            <person name="Gilroy R."/>
        </authorList>
    </citation>
    <scope>NUCLEOTIDE SEQUENCE</scope>
    <source>
        <strain evidence="2">742</strain>
    </source>
</reference>
<name>A0A9E2NQZ2_9FIRM</name>
<dbReference type="Proteomes" id="UP000824178">
    <property type="component" value="Unassembled WGS sequence"/>
</dbReference>
<feature type="transmembrane region" description="Helical" evidence="1">
    <location>
        <begin position="113"/>
        <end position="137"/>
    </location>
</feature>
<dbReference type="InterPro" id="IPR025699">
    <property type="entry name" value="ABC2_memb-like"/>
</dbReference>
<dbReference type="EMBL" id="JAHLFH010000144">
    <property type="protein sequence ID" value="MBU3820088.1"/>
    <property type="molecule type" value="Genomic_DNA"/>
</dbReference>
<accession>A0A9E2NQZ2</accession>
<protein>
    <submittedName>
        <fullName evidence="2">ABC-2 transporter permease</fullName>
    </submittedName>
</protein>
<evidence type="ECO:0000256" key="1">
    <source>
        <dbReference type="SAM" id="Phobius"/>
    </source>
</evidence>
<sequence>MMKGLLLKEFYVASRTCRSILFVAVVFFALSFFGRDSQFFFLYPLMMVSLFPVTLLSYDERDGWDKYSLTLPCTRAQLVSAKYLIGLIFGGAVFLLAELLLAVRLFLNGAFDAGAFLSLSSALLLLGLLGPSLLMPFTFKFGSEKGRMAYYLVIVLLFAAIALLAGMGFYTYLEKFSWLVIGAAVLLYLGSWRLSIFFYEKREL</sequence>
<feature type="transmembrane region" description="Helical" evidence="1">
    <location>
        <begin position="12"/>
        <end position="33"/>
    </location>
</feature>
<keyword evidence="1" id="KW-0812">Transmembrane</keyword>
<keyword evidence="1" id="KW-0472">Membrane</keyword>
<dbReference type="PANTHER" id="PTHR41309">
    <property type="entry name" value="MEMBRANE PROTEIN-RELATED"/>
    <property type="match status" value="1"/>
</dbReference>
<comment type="caution">
    <text evidence="2">The sequence shown here is derived from an EMBL/GenBank/DDBJ whole genome shotgun (WGS) entry which is preliminary data.</text>
</comment>
<evidence type="ECO:0000313" key="2">
    <source>
        <dbReference type="EMBL" id="MBU3820088.1"/>
    </source>
</evidence>
<feature type="transmembrane region" description="Helical" evidence="1">
    <location>
        <begin position="149"/>
        <end position="170"/>
    </location>
</feature>